<dbReference type="SMART" id="SM00062">
    <property type="entry name" value="PBPb"/>
    <property type="match status" value="1"/>
</dbReference>
<dbReference type="InterPro" id="IPR001633">
    <property type="entry name" value="EAL_dom"/>
</dbReference>
<dbReference type="SUPFAM" id="SSF55073">
    <property type="entry name" value="Nucleotide cyclase"/>
    <property type="match status" value="1"/>
</dbReference>
<organism evidence="6 7">
    <name type="scientific">Noviluteimonas lactosilytica</name>
    <dbReference type="NCBI Taxonomy" id="2888523"/>
    <lineage>
        <taxon>Bacteria</taxon>
        <taxon>Pseudomonadati</taxon>
        <taxon>Pseudomonadota</taxon>
        <taxon>Gammaproteobacteria</taxon>
        <taxon>Lysobacterales</taxon>
        <taxon>Lysobacteraceae</taxon>
        <taxon>Noviluteimonas</taxon>
    </lineage>
</organism>
<keyword evidence="7" id="KW-1185">Reference proteome</keyword>
<dbReference type="InterPro" id="IPR043128">
    <property type="entry name" value="Rev_trsase/Diguanyl_cyclase"/>
</dbReference>
<dbReference type="InterPro" id="IPR000160">
    <property type="entry name" value="GGDEF_dom"/>
</dbReference>
<comment type="similarity">
    <text evidence="1">Belongs to the bacterial solute-binding protein 3 family.</text>
</comment>
<evidence type="ECO:0000313" key="7">
    <source>
        <dbReference type="Proteomes" id="UP001165293"/>
    </source>
</evidence>
<dbReference type="PANTHER" id="PTHR33121:SF70">
    <property type="entry name" value="SIGNALING PROTEIN YKOW"/>
    <property type="match status" value="1"/>
</dbReference>
<dbReference type="Gene3D" id="3.20.20.450">
    <property type="entry name" value="EAL domain"/>
    <property type="match status" value="1"/>
</dbReference>
<dbReference type="RefSeq" id="WP_230525553.1">
    <property type="nucleotide sequence ID" value="NZ_JAJGAK010000001.1"/>
</dbReference>
<dbReference type="CDD" id="cd13704">
    <property type="entry name" value="PBP2_HisK"/>
    <property type="match status" value="1"/>
</dbReference>
<protein>
    <submittedName>
        <fullName evidence="6">EAL domain-containing protein</fullName>
    </submittedName>
</protein>
<dbReference type="Gene3D" id="3.40.190.10">
    <property type="entry name" value="Periplasmic binding protein-like II"/>
    <property type="match status" value="2"/>
</dbReference>
<dbReference type="SMART" id="SM00267">
    <property type="entry name" value="GGDEF"/>
    <property type="match status" value="1"/>
</dbReference>
<dbReference type="InterPro" id="IPR035919">
    <property type="entry name" value="EAL_sf"/>
</dbReference>
<dbReference type="SUPFAM" id="SSF53850">
    <property type="entry name" value="Periplasmic binding protein-like II"/>
    <property type="match status" value="1"/>
</dbReference>
<dbReference type="PANTHER" id="PTHR33121">
    <property type="entry name" value="CYCLIC DI-GMP PHOSPHODIESTERASE PDEF"/>
    <property type="match status" value="1"/>
</dbReference>
<dbReference type="Pfam" id="PF00497">
    <property type="entry name" value="SBP_bac_3"/>
    <property type="match status" value="1"/>
</dbReference>
<keyword evidence="3" id="KW-0812">Transmembrane</keyword>
<evidence type="ECO:0000313" key="6">
    <source>
        <dbReference type="EMBL" id="MCC8361908.1"/>
    </source>
</evidence>
<keyword evidence="3" id="KW-1133">Transmembrane helix</keyword>
<evidence type="ECO:0000256" key="1">
    <source>
        <dbReference type="ARBA" id="ARBA00010333"/>
    </source>
</evidence>
<evidence type="ECO:0000256" key="2">
    <source>
        <dbReference type="ARBA" id="ARBA00022729"/>
    </source>
</evidence>
<dbReference type="PROSITE" id="PS50883">
    <property type="entry name" value="EAL"/>
    <property type="match status" value="1"/>
</dbReference>
<name>A0ABS8JE72_9GAMM</name>
<dbReference type="Gene3D" id="3.30.70.270">
    <property type="match status" value="1"/>
</dbReference>
<keyword evidence="3" id="KW-0472">Membrane</keyword>
<reference evidence="6" key="1">
    <citation type="submission" date="2021-10" db="EMBL/GenBank/DDBJ databases">
        <authorList>
            <person name="Lyu M."/>
            <person name="Wang X."/>
            <person name="Meng X."/>
            <person name="Xu K."/>
        </authorList>
    </citation>
    <scope>NUCLEOTIDE SEQUENCE</scope>
    <source>
        <strain evidence="6">A6</strain>
    </source>
</reference>
<dbReference type="Pfam" id="PF00990">
    <property type="entry name" value="GGDEF"/>
    <property type="match status" value="1"/>
</dbReference>
<dbReference type="PROSITE" id="PS50887">
    <property type="entry name" value="GGDEF"/>
    <property type="match status" value="1"/>
</dbReference>
<evidence type="ECO:0000259" key="4">
    <source>
        <dbReference type="PROSITE" id="PS50883"/>
    </source>
</evidence>
<dbReference type="EMBL" id="JAJGAK010000001">
    <property type="protein sequence ID" value="MCC8361908.1"/>
    <property type="molecule type" value="Genomic_DNA"/>
</dbReference>
<dbReference type="InterPro" id="IPR018313">
    <property type="entry name" value="SBP_3_CS"/>
</dbReference>
<dbReference type="Pfam" id="PF00563">
    <property type="entry name" value="EAL"/>
    <property type="match status" value="1"/>
</dbReference>
<feature type="domain" description="EAL" evidence="4">
    <location>
        <begin position="479"/>
        <end position="729"/>
    </location>
</feature>
<feature type="domain" description="GGDEF" evidence="5">
    <location>
        <begin position="335"/>
        <end position="472"/>
    </location>
</feature>
<comment type="caution">
    <text evidence="6">The sequence shown here is derived from an EMBL/GenBank/DDBJ whole genome shotgun (WGS) entry which is preliminary data.</text>
</comment>
<dbReference type="SMART" id="SM00052">
    <property type="entry name" value="EAL"/>
    <property type="match status" value="1"/>
</dbReference>
<dbReference type="InterPro" id="IPR050706">
    <property type="entry name" value="Cyclic-di-GMP_PDE-like"/>
</dbReference>
<dbReference type="SUPFAM" id="SSF141868">
    <property type="entry name" value="EAL domain-like"/>
    <property type="match status" value="1"/>
</dbReference>
<dbReference type="InterPro" id="IPR029787">
    <property type="entry name" value="Nucleotide_cyclase"/>
</dbReference>
<dbReference type="CDD" id="cd01948">
    <property type="entry name" value="EAL"/>
    <property type="match status" value="1"/>
</dbReference>
<gene>
    <name evidence="6" type="ORF">LK996_02260</name>
</gene>
<evidence type="ECO:0000256" key="3">
    <source>
        <dbReference type="SAM" id="Phobius"/>
    </source>
</evidence>
<keyword evidence="2" id="KW-0732">Signal</keyword>
<accession>A0ABS8JE72</accession>
<proteinExistence type="inferred from homology"/>
<feature type="transmembrane region" description="Helical" evidence="3">
    <location>
        <begin position="277"/>
        <end position="298"/>
    </location>
</feature>
<dbReference type="Proteomes" id="UP001165293">
    <property type="component" value="Unassembled WGS sequence"/>
</dbReference>
<evidence type="ECO:0000259" key="5">
    <source>
        <dbReference type="PROSITE" id="PS50887"/>
    </source>
</evidence>
<dbReference type="PROSITE" id="PS01039">
    <property type="entry name" value="SBP_BACTERIAL_3"/>
    <property type="match status" value="1"/>
</dbReference>
<dbReference type="InterPro" id="IPR001638">
    <property type="entry name" value="Solute-binding_3/MltF_N"/>
</dbReference>
<sequence>MAAQRAIGLRTWTIVLVAGLLVAMAATVALRRTQAAPPQDSQAQPAHTVRFGADMDYAPFSRLDAKGEPNGYDVELFKSVAAHAGLDPDIRLGTWQRVRNDLDAGELDVVPMLVTDARKRHLLFSEPYLRFYHLAFGPKGGKYVGTLGELAGARVAVQRAGMAWEYLHNTPGVRIVEVDNEPDALRAVAAGQADYAIVPTYIGYEAQRRLRLRDIVALSPAFYETSYAFAVAQDRPDLVPKLNAGLREAMRSGDQQRIYINYLANLTPTQETFRSGLFRAAWAVVPLTAMAIVLLVWWRRARRRSINLEYFDPVTQVLNRRGFRRRLGELILQRKPFAVVRLDLQEIGAVDAMAGPAFVDDLLRGLADRLKAESTHVAKVDDRGFQVAVQCPTSGAGAPNNAELAQNLMHHLLDTIKARIEVAGVPMELVASAGAAMYPAHGDTPDLLMRAANLATEEAMQRPGAAVLYHQSLAPDASRLTLLTDLRAAIRDRTLGHALQPKLDLRTGKICGAEMLVRWKHPQHGDLPPGDFVPLAERTGVIGEMTTYLVEQAIAHCRDWQAQELDLTLSVNVSVNDLSDAAVVDHIVQAARDVRGQLMLEVTETAVMRDPETAFAAVERLRAGGLRISLDDFGTGNASLTYLRRLAPEEVKIDRSFITGLLGSEADQRIVRSTIQLAHAVNAVVTAEGVEDKATLAWLREAGCENAQGYGVGRAVDAVALIEGVRGNAEKRTG</sequence>